<keyword evidence="5" id="KW-1185">Reference proteome</keyword>
<dbReference type="GeneID" id="81121200"/>
<feature type="domain" description="N-acetyltransferase" evidence="3">
    <location>
        <begin position="5"/>
        <end position="189"/>
    </location>
</feature>
<dbReference type="Gene3D" id="3.40.630.30">
    <property type="match status" value="1"/>
</dbReference>
<dbReference type="SUPFAM" id="SSF55729">
    <property type="entry name" value="Acyl-CoA N-acyltransferases (Nat)"/>
    <property type="match status" value="1"/>
</dbReference>
<dbReference type="PROSITE" id="PS51186">
    <property type="entry name" value="GNAT"/>
    <property type="match status" value="1"/>
</dbReference>
<dbReference type="InterPro" id="IPR050832">
    <property type="entry name" value="Bact_Acetyltransf"/>
</dbReference>
<dbReference type="CDD" id="cd04301">
    <property type="entry name" value="NAT_SF"/>
    <property type="match status" value="1"/>
</dbReference>
<dbReference type="InterPro" id="IPR000182">
    <property type="entry name" value="GNAT_dom"/>
</dbReference>
<evidence type="ECO:0000313" key="4">
    <source>
        <dbReference type="EMBL" id="MFC7136943.1"/>
    </source>
</evidence>
<dbReference type="EC" id="2.3.-.-" evidence="4"/>
<evidence type="ECO:0000256" key="2">
    <source>
        <dbReference type="ARBA" id="ARBA00023315"/>
    </source>
</evidence>
<protein>
    <submittedName>
        <fullName evidence="4">GNAT family N-acetyltransferase</fullName>
        <ecNumber evidence="4">2.3.-.-</ecNumber>
    </submittedName>
</protein>
<evidence type="ECO:0000313" key="5">
    <source>
        <dbReference type="Proteomes" id="UP001596368"/>
    </source>
</evidence>
<organism evidence="4 5">
    <name type="scientific">Halobaculum litoreum</name>
    <dbReference type="NCBI Taxonomy" id="3031998"/>
    <lineage>
        <taxon>Archaea</taxon>
        <taxon>Methanobacteriati</taxon>
        <taxon>Methanobacteriota</taxon>
        <taxon>Stenosarchaea group</taxon>
        <taxon>Halobacteria</taxon>
        <taxon>Halobacteriales</taxon>
        <taxon>Haloferacaceae</taxon>
        <taxon>Halobaculum</taxon>
    </lineage>
</organism>
<dbReference type="Pfam" id="PF00583">
    <property type="entry name" value="Acetyltransf_1"/>
    <property type="match status" value="1"/>
</dbReference>
<dbReference type="GO" id="GO:0016746">
    <property type="term" value="F:acyltransferase activity"/>
    <property type="evidence" value="ECO:0007669"/>
    <property type="project" value="UniProtKB-KW"/>
</dbReference>
<dbReference type="EMBL" id="JBHSZG010000001">
    <property type="protein sequence ID" value="MFC7136943.1"/>
    <property type="molecule type" value="Genomic_DNA"/>
</dbReference>
<reference evidence="4 5" key="1">
    <citation type="journal article" date="2019" name="Int. J. Syst. Evol. Microbiol.">
        <title>The Global Catalogue of Microorganisms (GCM) 10K type strain sequencing project: providing services to taxonomists for standard genome sequencing and annotation.</title>
        <authorList>
            <consortium name="The Broad Institute Genomics Platform"/>
            <consortium name="The Broad Institute Genome Sequencing Center for Infectious Disease"/>
            <person name="Wu L."/>
            <person name="Ma J."/>
        </authorList>
    </citation>
    <scope>NUCLEOTIDE SEQUENCE [LARGE SCALE GENOMIC DNA]</scope>
    <source>
        <strain evidence="4 5">DT92</strain>
    </source>
</reference>
<dbReference type="Proteomes" id="UP001596368">
    <property type="component" value="Unassembled WGS sequence"/>
</dbReference>
<keyword evidence="2 4" id="KW-0012">Acyltransferase</keyword>
<dbReference type="InterPro" id="IPR016181">
    <property type="entry name" value="Acyl_CoA_acyltransferase"/>
</dbReference>
<evidence type="ECO:0000256" key="1">
    <source>
        <dbReference type="ARBA" id="ARBA00022679"/>
    </source>
</evidence>
<proteinExistence type="predicted"/>
<dbReference type="AlphaFoldDB" id="A0ABD5XPD9"/>
<dbReference type="PANTHER" id="PTHR43877">
    <property type="entry name" value="AMINOALKYLPHOSPHONATE N-ACETYLTRANSFERASE-RELATED-RELATED"/>
    <property type="match status" value="1"/>
</dbReference>
<name>A0ABD5XPD9_9EURY</name>
<gene>
    <name evidence="4" type="ORF">ACFQRB_11625</name>
</gene>
<dbReference type="RefSeq" id="WP_284013994.1">
    <property type="nucleotide sequence ID" value="NZ_CP126156.1"/>
</dbReference>
<sequence>MSDEFCVRRVRPSDAAAVAAVFEAALRDTGAYHPEAAGSPADETLPADYVDAGGDFLGCVAPTGAATAADVDRPDALAVDDGVLVGTGALRPPAASVSEAVAGVDALAGRRLAEVKRLHVHPAFHRRGLGSRLLDAVVDRARANGFEALVLETTAGQTAALAFYASRGFEEATRTTVTPPSVGEPIELVFCWRQL</sequence>
<evidence type="ECO:0000259" key="3">
    <source>
        <dbReference type="PROSITE" id="PS51186"/>
    </source>
</evidence>
<comment type="caution">
    <text evidence="4">The sequence shown here is derived from an EMBL/GenBank/DDBJ whole genome shotgun (WGS) entry which is preliminary data.</text>
</comment>
<keyword evidence="1 4" id="KW-0808">Transferase</keyword>
<accession>A0ABD5XPD9</accession>